<keyword evidence="5" id="KW-0811">Translocation</keyword>
<keyword evidence="5" id="KW-0813">Transport</keyword>
<evidence type="ECO:0000256" key="2">
    <source>
        <dbReference type="ARBA" id="ARBA00022692"/>
    </source>
</evidence>
<dbReference type="AlphaFoldDB" id="A0A348HD36"/>
<feature type="transmembrane region" description="Helical" evidence="5">
    <location>
        <begin position="86"/>
        <end position="107"/>
    </location>
</feature>
<keyword evidence="5" id="KW-0653">Protein transport</keyword>
<comment type="subcellular location">
    <subcellularLocation>
        <location evidence="5">Cell membrane</location>
        <topology evidence="5">Multi-pass membrane protein</topology>
    </subcellularLocation>
    <subcellularLocation>
        <location evidence="1">Membrane</location>
        <topology evidence="1">Multi-pass membrane protein</topology>
    </subcellularLocation>
</comment>
<organism evidence="6 7">
    <name type="scientific">Zymobacter palmae</name>
    <dbReference type="NCBI Taxonomy" id="33074"/>
    <lineage>
        <taxon>Bacteria</taxon>
        <taxon>Pseudomonadati</taxon>
        <taxon>Pseudomonadota</taxon>
        <taxon>Gammaproteobacteria</taxon>
        <taxon>Oceanospirillales</taxon>
        <taxon>Halomonadaceae</taxon>
        <taxon>Zymobacter group</taxon>
        <taxon>Zymobacter</taxon>
    </lineage>
</organism>
<accession>A0A348HD36</accession>
<evidence type="ECO:0000313" key="6">
    <source>
        <dbReference type="EMBL" id="BBG29538.1"/>
    </source>
</evidence>
<protein>
    <recommendedName>
        <fullName evidence="5">Sec-independent protein translocase protein TatC</fullName>
    </recommendedName>
</protein>
<dbReference type="InterPro" id="IPR002033">
    <property type="entry name" value="TatC"/>
</dbReference>
<keyword evidence="4 5" id="KW-0472">Membrane</keyword>
<dbReference type="InterPro" id="IPR019820">
    <property type="entry name" value="Sec-indep_translocase_CS"/>
</dbReference>
<comment type="similarity">
    <text evidence="5">Belongs to the TatC family.</text>
</comment>
<dbReference type="NCBIfam" id="TIGR00945">
    <property type="entry name" value="tatC"/>
    <property type="match status" value="1"/>
</dbReference>
<sequence length="265" mass="29626">MTHEAPSSAPDDENGGLRAPLIEHLIELRKRLIRCALSIVAVFLALYPFSNRLYEFVSEPLIRMMPQGTRMIATEVASPFLAPFRLTVLTAIVITVPFLLYQIWGFVAPGLYRKEKRLALPLLVSSVLLFYLGMAFAYYVVFPVLFHFFTGTVPAHVEMMTDIDAYLSFVVKLFIAFGVAFEVPVATVLLVMTGIVSVDTLSKKRGYVVIGCFVIGMLFTPPDVLSQCMLAVPMWVLFEAGLLFGRLVSRRQTSRDDEEDAQADD</sequence>
<feature type="transmembrane region" description="Helical" evidence="5">
    <location>
        <begin position="32"/>
        <end position="50"/>
    </location>
</feature>
<feature type="transmembrane region" description="Helical" evidence="5">
    <location>
        <begin position="169"/>
        <end position="195"/>
    </location>
</feature>
<comment type="subunit">
    <text evidence="5">The Tat system comprises two distinct complexes: a TatABC complex, containing multiple copies of TatA, TatB and TatC subunits, and a separate TatA complex, containing only TatA subunits. Substrates initially bind to the TatABC complex, which probably triggers association of the separate TatA complex to form the active translocon.</text>
</comment>
<keyword evidence="7" id="KW-1185">Reference proteome</keyword>
<dbReference type="Pfam" id="PF00902">
    <property type="entry name" value="TatC"/>
    <property type="match status" value="1"/>
</dbReference>
<dbReference type="GO" id="GO:0043953">
    <property type="term" value="P:protein transport by the Tat complex"/>
    <property type="evidence" value="ECO:0007669"/>
    <property type="project" value="UniProtKB-UniRule"/>
</dbReference>
<dbReference type="STRING" id="1123510.GCA_000620025_02178"/>
<keyword evidence="2 5" id="KW-0812">Transmembrane</keyword>
<comment type="function">
    <text evidence="5">Part of the twin-arginine translocation (Tat) system that transports large folded proteins containing a characteristic twin-arginine motif in their signal peptide across membranes. Together with TatB, TatC is part of a receptor directly interacting with Tat signal peptides.</text>
</comment>
<evidence type="ECO:0000256" key="1">
    <source>
        <dbReference type="ARBA" id="ARBA00004141"/>
    </source>
</evidence>
<dbReference type="GO" id="GO:0009977">
    <property type="term" value="F:proton motive force dependent protein transmembrane transporter activity"/>
    <property type="evidence" value="ECO:0007669"/>
    <property type="project" value="TreeGrafter"/>
</dbReference>
<dbReference type="PANTHER" id="PTHR30371">
    <property type="entry name" value="SEC-INDEPENDENT PROTEIN TRANSLOCASE PROTEIN TATC"/>
    <property type="match status" value="1"/>
</dbReference>
<dbReference type="EMBL" id="AP018933">
    <property type="protein sequence ID" value="BBG29538.1"/>
    <property type="molecule type" value="Genomic_DNA"/>
</dbReference>
<evidence type="ECO:0000256" key="3">
    <source>
        <dbReference type="ARBA" id="ARBA00022989"/>
    </source>
</evidence>
<proteinExistence type="inferred from homology"/>
<dbReference type="PROSITE" id="PS01218">
    <property type="entry name" value="TATC"/>
    <property type="match status" value="1"/>
</dbReference>
<name>A0A348HD36_9GAMM</name>
<feature type="transmembrane region" description="Helical" evidence="5">
    <location>
        <begin position="230"/>
        <end position="248"/>
    </location>
</feature>
<keyword evidence="5" id="KW-1003">Cell membrane</keyword>
<dbReference type="OrthoDB" id="9777044at2"/>
<dbReference type="GO" id="GO:0065002">
    <property type="term" value="P:intracellular protein transmembrane transport"/>
    <property type="evidence" value="ECO:0007669"/>
    <property type="project" value="TreeGrafter"/>
</dbReference>
<dbReference type="KEGG" id="zpl:ZBT109_0762"/>
<gene>
    <name evidence="5" type="primary">tatC</name>
    <name evidence="6" type="ORF">ZBT109_0762</name>
</gene>
<keyword evidence="3 5" id="KW-1133">Transmembrane helix</keyword>
<feature type="transmembrane region" description="Helical" evidence="5">
    <location>
        <begin position="119"/>
        <end position="149"/>
    </location>
</feature>
<dbReference type="RefSeq" id="WP_027705256.1">
    <property type="nucleotide sequence ID" value="NZ_AP018933.1"/>
</dbReference>
<evidence type="ECO:0000313" key="7">
    <source>
        <dbReference type="Proteomes" id="UP000267342"/>
    </source>
</evidence>
<evidence type="ECO:0000256" key="5">
    <source>
        <dbReference type="HAMAP-Rule" id="MF_00902"/>
    </source>
</evidence>
<dbReference type="PANTHER" id="PTHR30371:SF0">
    <property type="entry name" value="SEC-INDEPENDENT PROTEIN TRANSLOCASE PROTEIN TATC, CHLOROPLASTIC-RELATED"/>
    <property type="match status" value="1"/>
</dbReference>
<dbReference type="Proteomes" id="UP000267342">
    <property type="component" value="Chromosome"/>
</dbReference>
<dbReference type="HAMAP" id="MF_00902">
    <property type="entry name" value="TatC"/>
    <property type="match status" value="1"/>
</dbReference>
<dbReference type="GO" id="GO:0033281">
    <property type="term" value="C:TAT protein transport complex"/>
    <property type="evidence" value="ECO:0007669"/>
    <property type="project" value="UniProtKB-UniRule"/>
</dbReference>
<evidence type="ECO:0000256" key="4">
    <source>
        <dbReference type="ARBA" id="ARBA00023136"/>
    </source>
</evidence>
<dbReference type="PRINTS" id="PR01840">
    <property type="entry name" value="TATCFAMILY"/>
</dbReference>
<reference evidence="6 7" key="1">
    <citation type="submission" date="2018-09" db="EMBL/GenBank/DDBJ databases">
        <title>Zymobacter palmae IAM14233 (=T109) whole genome analysis.</title>
        <authorList>
            <person name="Yanase H."/>
        </authorList>
    </citation>
    <scope>NUCLEOTIDE SEQUENCE [LARGE SCALE GENOMIC DNA]</scope>
    <source>
        <strain evidence="6 7">IAM14233</strain>
    </source>
</reference>
<feature type="transmembrane region" description="Helical" evidence="5">
    <location>
        <begin position="207"/>
        <end position="224"/>
    </location>
</feature>